<dbReference type="EMBL" id="JAEILH010000041">
    <property type="protein sequence ID" value="MBI6626836.1"/>
    <property type="molecule type" value="Genomic_DNA"/>
</dbReference>
<accession>A0A8I1E854</accession>
<feature type="region of interest" description="Disordered" evidence="1">
    <location>
        <begin position="94"/>
        <end position="166"/>
    </location>
</feature>
<feature type="compositionally biased region" description="Polar residues" evidence="1">
    <location>
        <begin position="17"/>
        <end position="48"/>
    </location>
</feature>
<protein>
    <submittedName>
        <fullName evidence="2">Uncharacterized protein</fullName>
    </submittedName>
</protein>
<dbReference type="RefSeq" id="WP_169903717.1">
    <property type="nucleotide sequence ID" value="NZ_JAAQXE010000020.1"/>
</dbReference>
<sequence>MSLTINNPTFVKPDTSILDQPSSKPTSADAKSTPPSSTSRSDVSTARFENSSVKNNELMFNAGALSKMFDMIEQFFRSMREVFVGRNNAPDLMSGLKHSPGLTPDVTKAPVKPDAADQPATPGADKRLVKPDMEKQSVKPDAADPSVTSGLEKRRVTPQTTDLSGKADAEKSMVLADARNTPTPVMPQVPRPEVAVTNDAKANVQVNVNVSHCHCPDHGVLPDSGIRPRVIPDVRVGPNPDVTPGVTPKPVPRVKPEVKPDTNPAVKLDVKPDAKPNVTPPVKPDTLVEVKPDKTEPDLTSPGPAENTFDNRDWRFNRRPAFRR</sequence>
<evidence type="ECO:0000313" key="2">
    <source>
        <dbReference type="EMBL" id="MBI6626836.1"/>
    </source>
</evidence>
<dbReference type="Proteomes" id="UP000645865">
    <property type="component" value="Unassembled WGS sequence"/>
</dbReference>
<comment type="caution">
    <text evidence="2">The sequence shown here is derived from an EMBL/GenBank/DDBJ whole genome shotgun (WGS) entry which is preliminary data.</text>
</comment>
<feature type="region of interest" description="Disordered" evidence="1">
    <location>
        <begin position="1"/>
        <end position="48"/>
    </location>
</feature>
<feature type="region of interest" description="Disordered" evidence="1">
    <location>
        <begin position="235"/>
        <end position="324"/>
    </location>
</feature>
<proteinExistence type="predicted"/>
<feature type="compositionally biased region" description="Basic and acidic residues" evidence="1">
    <location>
        <begin position="286"/>
        <end position="297"/>
    </location>
</feature>
<organism evidence="2 3">
    <name type="scientific">Pseudomonas rhodesiae</name>
    <dbReference type="NCBI Taxonomy" id="76760"/>
    <lineage>
        <taxon>Bacteria</taxon>
        <taxon>Pseudomonadati</taxon>
        <taxon>Pseudomonadota</taxon>
        <taxon>Gammaproteobacteria</taxon>
        <taxon>Pseudomonadales</taxon>
        <taxon>Pseudomonadaceae</taxon>
        <taxon>Pseudomonas</taxon>
    </lineage>
</organism>
<reference evidence="2" key="1">
    <citation type="submission" date="2020-12" db="EMBL/GenBank/DDBJ databases">
        <title>Comparative genomic insights into the epidemiology and virulence of plant pathogenic Pseudomonads from Turkey.</title>
        <authorList>
            <person name="Dillon M."/>
            <person name="Ruiz-Bedoya T."/>
            <person name="Bendalovic-Torma C."/>
            <person name="Guttman K.M."/>
            <person name="Kwak H."/>
            <person name="Middleton M.A."/>
            <person name="Wang P.W."/>
            <person name="Horuz S."/>
            <person name="Aysan Y."/>
            <person name="Guttman D.S."/>
        </authorList>
    </citation>
    <scope>NUCLEOTIDE SEQUENCE</scope>
    <source>
        <strain evidence="2">S5_IA_3a</strain>
    </source>
</reference>
<gene>
    <name evidence="2" type="ORF">YA0853_24725</name>
</gene>
<dbReference type="AlphaFoldDB" id="A0A8I1E854"/>
<name>A0A8I1E854_9PSED</name>
<evidence type="ECO:0000313" key="3">
    <source>
        <dbReference type="Proteomes" id="UP000645865"/>
    </source>
</evidence>
<feature type="compositionally biased region" description="Basic and acidic residues" evidence="1">
    <location>
        <begin position="124"/>
        <end position="142"/>
    </location>
</feature>
<evidence type="ECO:0000256" key="1">
    <source>
        <dbReference type="SAM" id="MobiDB-lite"/>
    </source>
</evidence>